<evidence type="ECO:0000256" key="2">
    <source>
        <dbReference type="ARBA" id="ARBA00006683"/>
    </source>
</evidence>
<proteinExistence type="inferred from homology"/>
<evidence type="ECO:0000259" key="8">
    <source>
        <dbReference type="Pfam" id="PF02706"/>
    </source>
</evidence>
<evidence type="ECO:0000256" key="7">
    <source>
        <dbReference type="SAM" id="Phobius"/>
    </source>
</evidence>
<comment type="similarity">
    <text evidence="2">Belongs to the CpsC/CapA family.</text>
</comment>
<accession>A0A6G3ZYF5</accession>
<gene>
    <name evidence="9" type="ORF">GK047_14145</name>
</gene>
<dbReference type="Pfam" id="PF02706">
    <property type="entry name" value="Wzz"/>
    <property type="match status" value="1"/>
</dbReference>
<keyword evidence="5 7" id="KW-1133">Transmembrane helix</keyword>
<dbReference type="PANTHER" id="PTHR32309">
    <property type="entry name" value="TYROSINE-PROTEIN KINASE"/>
    <property type="match status" value="1"/>
</dbReference>
<evidence type="ECO:0000256" key="4">
    <source>
        <dbReference type="ARBA" id="ARBA00022692"/>
    </source>
</evidence>
<evidence type="ECO:0000256" key="5">
    <source>
        <dbReference type="ARBA" id="ARBA00022989"/>
    </source>
</evidence>
<dbReference type="AlphaFoldDB" id="A0A6G3ZYF5"/>
<comment type="subcellular location">
    <subcellularLocation>
        <location evidence="1">Cell membrane</location>
        <topology evidence="1">Multi-pass membrane protein</topology>
    </subcellularLocation>
</comment>
<sequence>MELELKDYVQIFMKRLWLIAAVVVVTTVITGIISFYYVQPVYEANAKIIVNKSAERQGVQYVDPNTINASIMLINTYKEIIKTPAIMDKVLERYPDIKLSAGQLASRVSVNSTNETQVITLTSKDLSYNQAVLIVNAVVEVFKQEIPAIMNVDNVTILNKAKEMANPSPVKHNPMNNIVLSFLVSLMVSLGIAFLLEYLDDTIKSDREIESYLGIPTLAVITKIKSKDLYGSSSTNQQRMVGETTSVKINQ</sequence>
<dbReference type="GO" id="GO:0004713">
    <property type="term" value="F:protein tyrosine kinase activity"/>
    <property type="evidence" value="ECO:0007669"/>
    <property type="project" value="TreeGrafter"/>
</dbReference>
<reference evidence="9" key="1">
    <citation type="submission" date="2020-02" db="EMBL/GenBank/DDBJ databases">
        <authorList>
            <person name="Shen X.-R."/>
            <person name="Zhang Y.-X."/>
        </authorList>
    </citation>
    <scope>NUCLEOTIDE SEQUENCE</scope>
    <source>
        <strain evidence="9">SYP-B3998</strain>
    </source>
</reference>
<protein>
    <submittedName>
        <fullName evidence="9">Lipopolysaccharide biosynthesis protein</fullName>
    </submittedName>
</protein>
<keyword evidence="6 7" id="KW-0472">Membrane</keyword>
<dbReference type="InterPro" id="IPR050445">
    <property type="entry name" value="Bact_polysacc_biosynth/exp"/>
</dbReference>
<name>A0A6G3ZYF5_9BACL</name>
<organism evidence="9">
    <name type="scientific">Paenibacillus sp. SYP-B3998</name>
    <dbReference type="NCBI Taxonomy" id="2678564"/>
    <lineage>
        <taxon>Bacteria</taxon>
        <taxon>Bacillati</taxon>
        <taxon>Bacillota</taxon>
        <taxon>Bacilli</taxon>
        <taxon>Bacillales</taxon>
        <taxon>Paenibacillaceae</taxon>
        <taxon>Paenibacillus</taxon>
    </lineage>
</organism>
<evidence type="ECO:0000313" key="9">
    <source>
        <dbReference type="EMBL" id="NEW07145.1"/>
    </source>
</evidence>
<keyword evidence="4 7" id="KW-0812">Transmembrane</keyword>
<keyword evidence="3" id="KW-1003">Cell membrane</keyword>
<evidence type="ECO:0000256" key="3">
    <source>
        <dbReference type="ARBA" id="ARBA00022475"/>
    </source>
</evidence>
<feature type="domain" description="Polysaccharide chain length determinant N-terminal" evidence="8">
    <location>
        <begin position="2"/>
        <end position="92"/>
    </location>
</feature>
<dbReference type="PANTHER" id="PTHR32309:SF13">
    <property type="entry name" value="FERRIC ENTEROBACTIN TRANSPORT PROTEIN FEPE"/>
    <property type="match status" value="1"/>
</dbReference>
<evidence type="ECO:0000256" key="1">
    <source>
        <dbReference type="ARBA" id="ARBA00004651"/>
    </source>
</evidence>
<dbReference type="RefSeq" id="WP_163947514.1">
    <property type="nucleotide sequence ID" value="NZ_JAAIKC010000004.1"/>
</dbReference>
<comment type="caution">
    <text evidence="9">The sequence shown here is derived from an EMBL/GenBank/DDBJ whole genome shotgun (WGS) entry which is preliminary data.</text>
</comment>
<feature type="transmembrane region" description="Helical" evidence="7">
    <location>
        <begin position="178"/>
        <end position="199"/>
    </location>
</feature>
<dbReference type="InterPro" id="IPR003856">
    <property type="entry name" value="LPS_length_determ_N"/>
</dbReference>
<dbReference type="GO" id="GO:0005886">
    <property type="term" value="C:plasma membrane"/>
    <property type="evidence" value="ECO:0007669"/>
    <property type="project" value="UniProtKB-SubCell"/>
</dbReference>
<feature type="transmembrane region" description="Helical" evidence="7">
    <location>
        <begin position="16"/>
        <end position="38"/>
    </location>
</feature>
<dbReference type="EMBL" id="JAAIKC010000004">
    <property type="protein sequence ID" value="NEW07145.1"/>
    <property type="molecule type" value="Genomic_DNA"/>
</dbReference>
<evidence type="ECO:0000256" key="6">
    <source>
        <dbReference type="ARBA" id="ARBA00023136"/>
    </source>
</evidence>